<dbReference type="Gene3D" id="3.60.15.10">
    <property type="entry name" value="Ribonuclease Z/Hydroxyacylglutathione hydrolase-like"/>
    <property type="match status" value="1"/>
</dbReference>
<dbReference type="GO" id="GO:0046872">
    <property type="term" value="F:metal ion binding"/>
    <property type="evidence" value="ECO:0007669"/>
    <property type="project" value="UniProtKB-KW"/>
</dbReference>
<sequence length="271" mass="29329">MKVHPIPLRDDNYGYLVVDAAHPTKGVLVDPYDVPTCQAHLKQHGITEVVGNITTHHHFDHSGGNEAFHKAYPDAPIFGGSDKVPCLSRPVKHGDAFPLFPGSSIQVKTYATPCHTQDSTAFFLEDSKAKDGEYTRGVFTGDTLFVSGCGRFFEGTPEEMHTALNKTLAGLPGDTVVFCGHEYTKGNVAFSAGVVPNNAAVQKLVEFVRTGQNKGVTTGVFTIDDEKRHNVFMLVDDAEVKKAIGLESAGPVEVMAKLRELKNSGQMMAKV</sequence>
<dbReference type="AlphaFoldDB" id="A0A316YPH9"/>
<protein>
    <recommendedName>
        <fullName evidence="5">hydroxyacylglutathione hydrolase</fullName>
        <ecNumber evidence="5">3.1.2.6</ecNumber>
    </recommendedName>
    <alternativeName>
        <fullName evidence="9">Glyoxalase II</fullName>
    </alternativeName>
</protein>
<dbReference type="STRING" id="215250.A0A316YPH9"/>
<dbReference type="GeneID" id="37043796"/>
<comment type="pathway">
    <text evidence="3">Secondary metabolite metabolism; methylglyoxal degradation; (R)-lactate from methylglyoxal: step 2/2.</text>
</comment>
<evidence type="ECO:0000256" key="1">
    <source>
        <dbReference type="ARBA" id="ARBA00001623"/>
    </source>
</evidence>
<comment type="cofactor">
    <cofactor evidence="2">
        <name>Zn(2+)</name>
        <dbReference type="ChEBI" id="CHEBI:29105"/>
    </cofactor>
</comment>
<dbReference type="InterPro" id="IPR032282">
    <property type="entry name" value="HAGH_C"/>
</dbReference>
<evidence type="ECO:0000256" key="4">
    <source>
        <dbReference type="ARBA" id="ARBA00006759"/>
    </source>
</evidence>
<dbReference type="InterPro" id="IPR017782">
    <property type="entry name" value="Hydroxyacylglutathione_Hdrlase"/>
</dbReference>
<evidence type="ECO:0000256" key="7">
    <source>
        <dbReference type="ARBA" id="ARBA00022801"/>
    </source>
</evidence>
<feature type="domain" description="Metallo-beta-lactamase" evidence="10">
    <location>
        <begin position="11"/>
        <end position="181"/>
    </location>
</feature>
<dbReference type="PANTHER" id="PTHR11935">
    <property type="entry name" value="BETA LACTAMASE DOMAIN"/>
    <property type="match status" value="1"/>
</dbReference>
<dbReference type="Proteomes" id="UP000245768">
    <property type="component" value="Unassembled WGS sequence"/>
</dbReference>
<evidence type="ECO:0000256" key="2">
    <source>
        <dbReference type="ARBA" id="ARBA00001947"/>
    </source>
</evidence>
<evidence type="ECO:0000256" key="8">
    <source>
        <dbReference type="ARBA" id="ARBA00022833"/>
    </source>
</evidence>
<dbReference type="CDD" id="cd07723">
    <property type="entry name" value="hydroxyacylglutathione_hydrolase_MBL-fold"/>
    <property type="match status" value="1"/>
</dbReference>
<dbReference type="Pfam" id="PF00753">
    <property type="entry name" value="Lactamase_B"/>
    <property type="match status" value="1"/>
</dbReference>
<dbReference type="EMBL" id="KZ819636">
    <property type="protein sequence ID" value="PWN90936.1"/>
    <property type="molecule type" value="Genomic_DNA"/>
</dbReference>
<evidence type="ECO:0000313" key="11">
    <source>
        <dbReference type="EMBL" id="PWN90936.1"/>
    </source>
</evidence>
<evidence type="ECO:0000313" key="12">
    <source>
        <dbReference type="Proteomes" id="UP000245768"/>
    </source>
</evidence>
<evidence type="ECO:0000256" key="6">
    <source>
        <dbReference type="ARBA" id="ARBA00022723"/>
    </source>
</evidence>
<comment type="similarity">
    <text evidence="4">Belongs to the metallo-beta-lactamase superfamily. Glyoxalase II family.</text>
</comment>
<keyword evidence="8" id="KW-0862">Zinc</keyword>
<dbReference type="SMART" id="SM00849">
    <property type="entry name" value="Lactamase_B"/>
    <property type="match status" value="1"/>
</dbReference>
<dbReference type="SUPFAM" id="SSF56281">
    <property type="entry name" value="Metallo-hydrolase/oxidoreductase"/>
    <property type="match status" value="1"/>
</dbReference>
<dbReference type="PANTHER" id="PTHR11935:SF94">
    <property type="entry name" value="TENZING NORGAY, ISOFORM C"/>
    <property type="match status" value="1"/>
</dbReference>
<keyword evidence="7 11" id="KW-0378">Hydrolase</keyword>
<keyword evidence="6" id="KW-0479">Metal-binding</keyword>
<dbReference type="InterPro" id="IPR035680">
    <property type="entry name" value="Clx_II_MBL"/>
</dbReference>
<accession>A0A316YPH9</accession>
<evidence type="ECO:0000256" key="3">
    <source>
        <dbReference type="ARBA" id="ARBA00004963"/>
    </source>
</evidence>
<keyword evidence="12" id="KW-1185">Reference proteome</keyword>
<dbReference type="RefSeq" id="XP_025378134.1">
    <property type="nucleotide sequence ID" value="XM_025521880.1"/>
</dbReference>
<proteinExistence type="inferred from homology"/>
<name>A0A316YPH9_9BASI</name>
<dbReference type="GO" id="GO:0019243">
    <property type="term" value="P:methylglyoxal catabolic process to D-lactate via S-lactoyl-glutathione"/>
    <property type="evidence" value="ECO:0007669"/>
    <property type="project" value="InterPro"/>
</dbReference>
<reference evidence="11 12" key="1">
    <citation type="journal article" date="2018" name="Mol. Biol. Evol.">
        <title>Broad Genomic Sampling Reveals a Smut Pathogenic Ancestry of the Fungal Clade Ustilaginomycotina.</title>
        <authorList>
            <person name="Kijpornyongpan T."/>
            <person name="Mondo S.J."/>
            <person name="Barry K."/>
            <person name="Sandor L."/>
            <person name="Lee J."/>
            <person name="Lipzen A."/>
            <person name="Pangilinan J."/>
            <person name="LaButti K."/>
            <person name="Hainaut M."/>
            <person name="Henrissat B."/>
            <person name="Grigoriev I.V."/>
            <person name="Spatafora J.W."/>
            <person name="Aime M.C."/>
        </authorList>
    </citation>
    <scope>NUCLEOTIDE SEQUENCE [LARGE SCALE GENOMIC DNA]</scope>
    <source>
        <strain evidence="11 12">MCA 4198</strain>
    </source>
</reference>
<gene>
    <name evidence="11" type="ORF">FA10DRAFT_267363</name>
</gene>
<dbReference type="InParanoid" id="A0A316YPH9"/>
<organism evidence="11 12">
    <name type="scientific">Acaromyces ingoldii</name>
    <dbReference type="NCBI Taxonomy" id="215250"/>
    <lineage>
        <taxon>Eukaryota</taxon>
        <taxon>Fungi</taxon>
        <taxon>Dikarya</taxon>
        <taxon>Basidiomycota</taxon>
        <taxon>Ustilaginomycotina</taxon>
        <taxon>Exobasidiomycetes</taxon>
        <taxon>Exobasidiales</taxon>
        <taxon>Cryptobasidiaceae</taxon>
        <taxon>Acaromyces</taxon>
    </lineage>
</organism>
<dbReference type="HAMAP" id="MF_01374">
    <property type="entry name" value="Glyoxalase_2"/>
    <property type="match status" value="1"/>
</dbReference>
<dbReference type="InterPro" id="IPR001279">
    <property type="entry name" value="Metallo-B-lactamas"/>
</dbReference>
<dbReference type="InterPro" id="IPR036866">
    <property type="entry name" value="RibonucZ/Hydroxyglut_hydro"/>
</dbReference>
<dbReference type="GO" id="GO:0004416">
    <property type="term" value="F:hydroxyacylglutathione hydrolase activity"/>
    <property type="evidence" value="ECO:0007669"/>
    <property type="project" value="UniProtKB-EC"/>
</dbReference>
<dbReference type="FunCoup" id="A0A316YPH9">
    <property type="interactions" value="101"/>
</dbReference>
<evidence type="ECO:0000256" key="9">
    <source>
        <dbReference type="ARBA" id="ARBA00031044"/>
    </source>
</evidence>
<comment type="catalytic activity">
    <reaction evidence="1">
        <text>an S-(2-hydroxyacyl)glutathione + H2O = a 2-hydroxy carboxylate + glutathione + H(+)</text>
        <dbReference type="Rhea" id="RHEA:21864"/>
        <dbReference type="ChEBI" id="CHEBI:15377"/>
        <dbReference type="ChEBI" id="CHEBI:15378"/>
        <dbReference type="ChEBI" id="CHEBI:57925"/>
        <dbReference type="ChEBI" id="CHEBI:58896"/>
        <dbReference type="ChEBI" id="CHEBI:71261"/>
        <dbReference type="EC" id="3.1.2.6"/>
    </reaction>
</comment>
<dbReference type="OrthoDB" id="515692at2759"/>
<evidence type="ECO:0000256" key="5">
    <source>
        <dbReference type="ARBA" id="ARBA00011917"/>
    </source>
</evidence>
<dbReference type="EC" id="3.1.2.6" evidence="5"/>
<dbReference type="UniPathway" id="UPA00619">
    <property type="reaction ID" value="UER00676"/>
</dbReference>
<evidence type="ECO:0000259" key="10">
    <source>
        <dbReference type="SMART" id="SM00849"/>
    </source>
</evidence>
<dbReference type="Pfam" id="PF16123">
    <property type="entry name" value="HAGH_C"/>
    <property type="match status" value="1"/>
</dbReference>